<sequence length="142" mass="16393">MVNYSVLLPWPAIMRRRASQFVEVLTSCHLGRIVTIMYARIGTGDLMRYLLDTGRMAYKFGILRGALYLVVSTVPLALANFFAKVFSILPGQSKPSVVIQWAEIGFYTLAMLLCAYGCYRLYRDYAHHDYFLEADRYQREGW</sequence>
<keyword evidence="1" id="KW-1133">Transmembrane helix</keyword>
<reference evidence="2 3" key="1">
    <citation type="submission" date="2020-07" db="EMBL/GenBank/DDBJ databases">
        <title>Genomic Encyclopedia of Archaeal and Bacterial Type Strains, Phase II (KMG-II): from individual species to whole genera.</title>
        <authorList>
            <person name="Goeker M."/>
        </authorList>
    </citation>
    <scope>NUCLEOTIDE SEQUENCE [LARGE SCALE GENOMIC DNA]</scope>
    <source>
        <strain evidence="2 3">DSM 21226</strain>
    </source>
</reference>
<organism evidence="2 3">
    <name type="scientific">Sphaerotilus montanus</name>
    <dbReference type="NCBI Taxonomy" id="522889"/>
    <lineage>
        <taxon>Bacteria</taxon>
        <taxon>Pseudomonadati</taxon>
        <taxon>Pseudomonadota</taxon>
        <taxon>Betaproteobacteria</taxon>
        <taxon>Burkholderiales</taxon>
        <taxon>Sphaerotilaceae</taxon>
        <taxon>Sphaerotilus</taxon>
    </lineage>
</organism>
<gene>
    <name evidence="2" type="ORF">BDD16_003303</name>
</gene>
<keyword evidence="3" id="KW-1185">Reference proteome</keyword>
<keyword evidence="1" id="KW-0472">Membrane</keyword>
<keyword evidence="1" id="KW-0812">Transmembrane</keyword>
<evidence type="ECO:0000256" key="1">
    <source>
        <dbReference type="SAM" id="Phobius"/>
    </source>
</evidence>
<name>A0A7Y9U7Z4_9BURK</name>
<evidence type="ECO:0000313" key="2">
    <source>
        <dbReference type="EMBL" id="NYG34317.1"/>
    </source>
</evidence>
<feature type="transmembrane region" description="Helical" evidence="1">
    <location>
        <begin position="61"/>
        <end position="83"/>
    </location>
</feature>
<evidence type="ECO:0000313" key="3">
    <source>
        <dbReference type="Proteomes" id="UP000518288"/>
    </source>
</evidence>
<accession>A0A7Y9U7Z4</accession>
<proteinExistence type="predicted"/>
<dbReference type="Proteomes" id="UP000518288">
    <property type="component" value="Unassembled WGS sequence"/>
</dbReference>
<dbReference type="AlphaFoldDB" id="A0A7Y9U7Z4"/>
<dbReference type="RefSeq" id="WP_179634976.1">
    <property type="nucleotide sequence ID" value="NZ_JACCFH010000001.1"/>
</dbReference>
<protein>
    <submittedName>
        <fullName evidence="2">Uncharacterized protein</fullName>
    </submittedName>
</protein>
<comment type="caution">
    <text evidence="2">The sequence shown here is derived from an EMBL/GenBank/DDBJ whole genome shotgun (WGS) entry which is preliminary data.</text>
</comment>
<dbReference type="EMBL" id="JACCFH010000001">
    <property type="protein sequence ID" value="NYG34317.1"/>
    <property type="molecule type" value="Genomic_DNA"/>
</dbReference>
<feature type="transmembrane region" description="Helical" evidence="1">
    <location>
        <begin position="104"/>
        <end position="122"/>
    </location>
</feature>